<dbReference type="AlphaFoldDB" id="A0A3Q8U0W5"/>
<sequence length="257" mass="27832">MTDRTWQRRWATVVDKLQVVADAADEQRLLDTLLAPQAPTVLGFVNAHAMNLMAGNGEFYKALVAADVLLRDGSGMGLLYRRLGLAPGVNMNGTDFIPRVLAACKGRRVALWGTREPALAQAAQHCEARFGVRPVSVHDGFADVETYLSLARELQPEVIVLGMGMPRQELVAARLVAVAGPCLVVCGGAILDFLGGGVERAPAWVRRLGMEWLYRLLKEPRRLFGRYVLGNPLFVLRTLACSKARGTAGSSVPGSEP</sequence>
<proteinExistence type="predicted"/>
<evidence type="ECO:0000256" key="2">
    <source>
        <dbReference type="ARBA" id="ARBA00022679"/>
    </source>
</evidence>
<dbReference type="PANTHER" id="PTHR34136:SF1">
    <property type="entry name" value="UDP-N-ACETYL-D-MANNOSAMINURONIC ACID TRANSFERASE"/>
    <property type="match status" value="1"/>
</dbReference>
<keyword evidence="1" id="KW-0328">Glycosyltransferase</keyword>
<dbReference type="PANTHER" id="PTHR34136">
    <property type="match status" value="1"/>
</dbReference>
<dbReference type="EMBL" id="CP034338">
    <property type="protein sequence ID" value="AZL68548.1"/>
    <property type="molecule type" value="Genomic_DNA"/>
</dbReference>
<dbReference type="CDD" id="cd06533">
    <property type="entry name" value="Glyco_transf_WecG_TagA"/>
    <property type="match status" value="1"/>
</dbReference>
<accession>A0A3Q8U0W5</accession>
<dbReference type="InterPro" id="IPR004629">
    <property type="entry name" value="WecG_TagA_CpsF"/>
</dbReference>
<dbReference type="NCBIfam" id="TIGR00696">
    <property type="entry name" value="wecG_tagA_cpsF"/>
    <property type="match status" value="1"/>
</dbReference>
<organism evidence="3 4">
    <name type="scientific">Pseudomonas entomophila</name>
    <dbReference type="NCBI Taxonomy" id="312306"/>
    <lineage>
        <taxon>Bacteria</taxon>
        <taxon>Pseudomonadati</taxon>
        <taxon>Pseudomonadota</taxon>
        <taxon>Gammaproteobacteria</taxon>
        <taxon>Pseudomonadales</taxon>
        <taxon>Pseudomonadaceae</taxon>
        <taxon>Pseudomonas</taxon>
    </lineage>
</organism>
<dbReference type="Proteomes" id="UP000268230">
    <property type="component" value="Chromosome"/>
</dbReference>
<dbReference type="GO" id="GO:0016757">
    <property type="term" value="F:glycosyltransferase activity"/>
    <property type="evidence" value="ECO:0007669"/>
    <property type="project" value="UniProtKB-KW"/>
</dbReference>
<dbReference type="Pfam" id="PF03808">
    <property type="entry name" value="Glyco_tran_WecG"/>
    <property type="match status" value="1"/>
</dbReference>
<dbReference type="OrthoDB" id="9808602at2"/>
<gene>
    <name evidence="3" type="ORF">EJA05_12785</name>
</gene>
<name>A0A3Q8U0W5_9PSED</name>
<dbReference type="KEGG" id="pory:EJA05_12785"/>
<protein>
    <submittedName>
        <fullName evidence="3">Glycosyltransferase</fullName>
    </submittedName>
</protein>
<keyword evidence="2 3" id="KW-0808">Transferase</keyword>
<evidence type="ECO:0000313" key="4">
    <source>
        <dbReference type="Proteomes" id="UP000268230"/>
    </source>
</evidence>
<evidence type="ECO:0000313" key="3">
    <source>
        <dbReference type="EMBL" id="AZL68548.1"/>
    </source>
</evidence>
<reference evidence="3 4" key="1">
    <citation type="submission" date="2018-12" db="EMBL/GenBank/DDBJ databases">
        <authorList>
            <person name="Li S."/>
            <person name="Yang R."/>
            <person name="Chen G."/>
            <person name="Zou L."/>
            <person name="Zhang C."/>
            <person name="Chen Y."/>
            <person name="Liu Z."/>
            <person name="Li Y."/>
            <person name="Yan Y."/>
            <person name="Huang M."/>
            <person name="Chen T."/>
        </authorList>
    </citation>
    <scope>NUCLEOTIDE SEQUENCE [LARGE SCALE GENOMIC DNA]</scope>
    <source>
        <strain evidence="3 4">1257</strain>
    </source>
</reference>
<evidence type="ECO:0000256" key="1">
    <source>
        <dbReference type="ARBA" id="ARBA00022676"/>
    </source>
</evidence>